<feature type="domain" description="ABC-type transport auxiliary lipoprotein component" evidence="1">
    <location>
        <begin position="54"/>
        <end position="207"/>
    </location>
</feature>
<dbReference type="AlphaFoldDB" id="A0A480APF8"/>
<accession>A0A480APF8</accession>
<sequence>MHPLPHPLPQPQAGRRAVAVGLPALLVALLAAGCAGPLPPVQWLRLPAEPAGAAAAVARPAAGPAWQLMAPVPLPGHLDRDALLVPQGQAGLQPLGGARWAEPLRDAVPRLLRQDLGRLLGAPPWTAPLPPGVRPARQLRLEISVLDVGADGRSVRLQARWSLADPSGTTAPQLGEAAFITNASGADADALAVAHRQALWQLAQRIAATP</sequence>
<dbReference type="Proteomes" id="UP000301751">
    <property type="component" value="Unassembled WGS sequence"/>
</dbReference>
<protein>
    <recommendedName>
        <fullName evidence="1">ABC-type transport auxiliary lipoprotein component domain-containing protein</fullName>
    </recommendedName>
</protein>
<evidence type="ECO:0000259" key="1">
    <source>
        <dbReference type="Pfam" id="PF03886"/>
    </source>
</evidence>
<gene>
    <name evidence="2" type="ORF">AQPW35_23840</name>
</gene>
<dbReference type="InterPro" id="IPR005586">
    <property type="entry name" value="ABC_trans_aux"/>
</dbReference>
<dbReference type="EMBL" id="BJCL01000005">
    <property type="protein sequence ID" value="GCL63303.1"/>
    <property type="molecule type" value="Genomic_DNA"/>
</dbReference>
<dbReference type="OrthoDB" id="1494661at2"/>
<reference evidence="3" key="1">
    <citation type="submission" date="2019-03" db="EMBL/GenBank/DDBJ databases">
        <title>Aquabacterium pictum sp.nov., the first bacteriochlorophyll a-containing freshwater bacterium in the genus Aquabacterium of the class Betaproteobacteria.</title>
        <authorList>
            <person name="Hirose S."/>
            <person name="Tank M."/>
            <person name="Hara E."/>
            <person name="Tamaki H."/>
            <person name="Takaichi S."/>
            <person name="Haruta S."/>
            <person name="Hanada S."/>
        </authorList>
    </citation>
    <scope>NUCLEOTIDE SEQUENCE [LARGE SCALE GENOMIC DNA]</scope>
    <source>
        <strain evidence="3">W35</strain>
    </source>
</reference>
<dbReference type="Gene3D" id="3.40.50.10610">
    <property type="entry name" value="ABC-type transport auxiliary lipoprotein component"/>
    <property type="match status" value="1"/>
</dbReference>
<evidence type="ECO:0000313" key="3">
    <source>
        <dbReference type="Proteomes" id="UP000301751"/>
    </source>
</evidence>
<organism evidence="2 3">
    <name type="scientific">Pseudaquabacterium pictum</name>
    <dbReference type="NCBI Taxonomy" id="2315236"/>
    <lineage>
        <taxon>Bacteria</taxon>
        <taxon>Pseudomonadati</taxon>
        <taxon>Pseudomonadota</taxon>
        <taxon>Betaproteobacteria</taxon>
        <taxon>Burkholderiales</taxon>
        <taxon>Sphaerotilaceae</taxon>
        <taxon>Pseudaquabacterium</taxon>
    </lineage>
</organism>
<dbReference type="Pfam" id="PF03886">
    <property type="entry name" value="ABC_trans_aux"/>
    <property type="match status" value="1"/>
</dbReference>
<evidence type="ECO:0000313" key="2">
    <source>
        <dbReference type="EMBL" id="GCL63303.1"/>
    </source>
</evidence>
<name>A0A480APF8_9BURK</name>
<comment type="caution">
    <text evidence="2">The sequence shown here is derived from an EMBL/GenBank/DDBJ whole genome shotgun (WGS) entry which is preliminary data.</text>
</comment>
<dbReference type="SUPFAM" id="SSF159594">
    <property type="entry name" value="XCC0632-like"/>
    <property type="match status" value="1"/>
</dbReference>
<dbReference type="RefSeq" id="WP_137733040.1">
    <property type="nucleotide sequence ID" value="NZ_BJCL01000005.1"/>
</dbReference>
<proteinExistence type="predicted"/>
<keyword evidence="3" id="KW-1185">Reference proteome</keyword>